<dbReference type="InterPro" id="IPR024311">
    <property type="entry name" value="Lipocalin-like"/>
</dbReference>
<dbReference type="EMBL" id="JABKKF010000007">
    <property type="protein sequence ID" value="NPD92351.1"/>
    <property type="molecule type" value="Genomic_DNA"/>
</dbReference>
<name>A0ABX2AQX3_9BACT</name>
<evidence type="ECO:0000256" key="1">
    <source>
        <dbReference type="SAM" id="SignalP"/>
    </source>
</evidence>
<organism evidence="3 4">
    <name type="scientific">Xylanibacter muris</name>
    <dbReference type="NCBI Taxonomy" id="2736290"/>
    <lineage>
        <taxon>Bacteria</taxon>
        <taxon>Pseudomonadati</taxon>
        <taxon>Bacteroidota</taxon>
        <taxon>Bacteroidia</taxon>
        <taxon>Bacteroidales</taxon>
        <taxon>Prevotellaceae</taxon>
        <taxon>Xylanibacter</taxon>
    </lineage>
</organism>
<keyword evidence="4" id="KW-1185">Reference proteome</keyword>
<evidence type="ECO:0000313" key="3">
    <source>
        <dbReference type="EMBL" id="NPD92351.1"/>
    </source>
</evidence>
<keyword evidence="1" id="KW-0732">Signal</keyword>
<evidence type="ECO:0000259" key="2">
    <source>
        <dbReference type="Pfam" id="PF12702"/>
    </source>
</evidence>
<feature type="chain" id="PRO_5047426072" description="Lipocalin-like domain-containing protein" evidence="1">
    <location>
        <begin position="24"/>
        <end position="221"/>
    </location>
</feature>
<dbReference type="Proteomes" id="UP000714420">
    <property type="component" value="Unassembled WGS sequence"/>
</dbReference>
<dbReference type="Pfam" id="PF12702">
    <property type="entry name" value="Lipocalin_3"/>
    <property type="match status" value="1"/>
</dbReference>
<accession>A0ABX2AQX3</accession>
<proteinExistence type="predicted"/>
<reference evidence="3 4" key="1">
    <citation type="submission" date="2020-05" db="EMBL/GenBank/DDBJ databases">
        <title>Distinct polysaccharide utilization as determinants for interspecies competition between intestinal Prevotella spp.</title>
        <authorList>
            <person name="Galvez E.J.C."/>
            <person name="Iljazovic A."/>
            <person name="Strowig T."/>
        </authorList>
    </citation>
    <scope>NUCLEOTIDE SEQUENCE [LARGE SCALE GENOMIC DNA]</scope>
    <source>
        <strain evidence="3 4">PMUR</strain>
    </source>
</reference>
<sequence length="221" mass="24401">MKRNSFMCRNRLFILSMTFSSLFLFTCCNRHFTGESTEEEKDTAQVSLTVFGTCGDGSSMNTLEFITDDSDTLNLELVDAYDTGKVFGGYAVGDRMAVVLNPDSTKALLVINETTMAGTWMLAGNGKATVRIDRDGSMTSCGMPVNYSSWSIVNGKLVLERDSTDNDAAVSVNIRKTSGGQTAASINCRRCVFEILKLDADSFVYSDTDDTTRIYRYVRKM</sequence>
<evidence type="ECO:0000313" key="4">
    <source>
        <dbReference type="Proteomes" id="UP000714420"/>
    </source>
</evidence>
<feature type="signal peptide" evidence="1">
    <location>
        <begin position="1"/>
        <end position="23"/>
    </location>
</feature>
<comment type="caution">
    <text evidence="3">The sequence shown here is derived from an EMBL/GenBank/DDBJ whole genome shotgun (WGS) entry which is preliminary data.</text>
</comment>
<gene>
    <name evidence="3" type="ORF">HPS56_08340</name>
</gene>
<protein>
    <recommendedName>
        <fullName evidence="2">Lipocalin-like domain-containing protein</fullName>
    </recommendedName>
</protein>
<feature type="domain" description="Lipocalin-like" evidence="2">
    <location>
        <begin position="114"/>
        <end position="171"/>
    </location>
</feature>
<dbReference type="RefSeq" id="WP_172275688.1">
    <property type="nucleotide sequence ID" value="NZ_CASGMU010000006.1"/>
</dbReference>